<dbReference type="AlphaFoldDB" id="A0A1E3PQT3"/>
<dbReference type="PANTHER" id="PTHR13317:SF4">
    <property type="entry name" value="TRANSMEMBRANE ANTERIOR POSTERIOR TRANSFORMATION PROTEIN 1 HOMOLOG"/>
    <property type="match status" value="1"/>
</dbReference>
<keyword evidence="3 7" id="KW-0812">Transmembrane</keyword>
<dbReference type="InterPro" id="IPR008010">
    <property type="entry name" value="Tatp1"/>
</dbReference>
<organism evidence="8 9">
    <name type="scientific">Nadsonia fulvescens var. elongata DSM 6958</name>
    <dbReference type="NCBI Taxonomy" id="857566"/>
    <lineage>
        <taxon>Eukaryota</taxon>
        <taxon>Fungi</taxon>
        <taxon>Dikarya</taxon>
        <taxon>Ascomycota</taxon>
        <taxon>Saccharomycotina</taxon>
        <taxon>Dipodascomycetes</taxon>
        <taxon>Dipodascales</taxon>
        <taxon>Dipodascales incertae sedis</taxon>
        <taxon>Nadsonia</taxon>
    </lineage>
</organism>
<feature type="region of interest" description="Disordered" evidence="6">
    <location>
        <begin position="1"/>
        <end position="36"/>
    </location>
</feature>
<comment type="subcellular location">
    <subcellularLocation>
        <location evidence="1">Membrane</location>
        <topology evidence="1">Multi-pass membrane protein</topology>
    </subcellularLocation>
</comment>
<dbReference type="PANTHER" id="PTHR13317">
    <property type="entry name" value="TRANSMEMBRANE ANTERIOR POSTERIOR TRANSFORMATION PROTEIN 1 HOMOLOG"/>
    <property type="match status" value="1"/>
</dbReference>
<evidence type="ECO:0000313" key="9">
    <source>
        <dbReference type="Proteomes" id="UP000095009"/>
    </source>
</evidence>
<evidence type="ECO:0000256" key="6">
    <source>
        <dbReference type="SAM" id="MobiDB-lite"/>
    </source>
</evidence>
<feature type="transmembrane region" description="Helical" evidence="7">
    <location>
        <begin position="299"/>
        <end position="322"/>
    </location>
</feature>
<evidence type="ECO:0000256" key="7">
    <source>
        <dbReference type="SAM" id="Phobius"/>
    </source>
</evidence>
<evidence type="ECO:0000256" key="3">
    <source>
        <dbReference type="ARBA" id="ARBA00022692"/>
    </source>
</evidence>
<dbReference type="STRING" id="857566.A0A1E3PQT3"/>
<name>A0A1E3PQT3_9ASCO</name>
<evidence type="ECO:0000256" key="5">
    <source>
        <dbReference type="ARBA" id="ARBA00023136"/>
    </source>
</evidence>
<comment type="similarity">
    <text evidence="2">Belongs to the TAPT1 family.</text>
</comment>
<dbReference type="OrthoDB" id="5376140at2759"/>
<evidence type="ECO:0000256" key="4">
    <source>
        <dbReference type="ARBA" id="ARBA00022989"/>
    </source>
</evidence>
<feature type="compositionally biased region" description="Basic residues" evidence="6">
    <location>
        <begin position="25"/>
        <end position="36"/>
    </location>
</feature>
<dbReference type="Pfam" id="PF05346">
    <property type="entry name" value="DUF747"/>
    <property type="match status" value="1"/>
</dbReference>
<reference evidence="8 9" key="1">
    <citation type="journal article" date="2016" name="Proc. Natl. Acad. Sci. U.S.A.">
        <title>Comparative genomics of biotechnologically important yeasts.</title>
        <authorList>
            <person name="Riley R."/>
            <person name="Haridas S."/>
            <person name="Wolfe K.H."/>
            <person name="Lopes M.R."/>
            <person name="Hittinger C.T."/>
            <person name="Goeker M."/>
            <person name="Salamov A.A."/>
            <person name="Wisecaver J.H."/>
            <person name="Long T.M."/>
            <person name="Calvey C.H."/>
            <person name="Aerts A.L."/>
            <person name="Barry K.W."/>
            <person name="Choi C."/>
            <person name="Clum A."/>
            <person name="Coughlan A.Y."/>
            <person name="Deshpande S."/>
            <person name="Douglass A.P."/>
            <person name="Hanson S.J."/>
            <person name="Klenk H.-P."/>
            <person name="LaButti K.M."/>
            <person name="Lapidus A."/>
            <person name="Lindquist E.A."/>
            <person name="Lipzen A.M."/>
            <person name="Meier-Kolthoff J.P."/>
            <person name="Ohm R.A."/>
            <person name="Otillar R.P."/>
            <person name="Pangilinan J.L."/>
            <person name="Peng Y."/>
            <person name="Rokas A."/>
            <person name="Rosa C.A."/>
            <person name="Scheuner C."/>
            <person name="Sibirny A.A."/>
            <person name="Slot J.C."/>
            <person name="Stielow J.B."/>
            <person name="Sun H."/>
            <person name="Kurtzman C.P."/>
            <person name="Blackwell M."/>
            <person name="Grigoriev I.V."/>
            <person name="Jeffries T.W."/>
        </authorList>
    </citation>
    <scope>NUCLEOTIDE SEQUENCE [LARGE SCALE GENOMIC DNA]</scope>
    <source>
        <strain evidence="8 9">DSM 6958</strain>
    </source>
</reference>
<dbReference type="GO" id="GO:0005789">
    <property type="term" value="C:endoplasmic reticulum membrane"/>
    <property type="evidence" value="ECO:0007669"/>
    <property type="project" value="TreeGrafter"/>
</dbReference>
<keyword evidence="5 7" id="KW-0472">Membrane</keyword>
<dbReference type="Proteomes" id="UP000095009">
    <property type="component" value="Unassembled WGS sequence"/>
</dbReference>
<gene>
    <name evidence="8" type="ORF">NADFUDRAFT_48441</name>
</gene>
<accession>A0A1E3PQT3</accession>
<sequence length="848" mass="96886">MEIETDPKLGPSFVSIPPDESHSSPTKHKQHEHRHMSNVGTEPFIPRNLLPLAANDHHSNLCTSKDMKLNNKVHLYPGESPCIPGNSSMKDLFNDPQQNMTMCTVKMRKRSNSDPSKMISQTNNSLETKNLNSFDNFSDSFAVAGLPANTISNFKTNLSPRRFLSRTSTTPVTPRIIESRIYTNDLNEVNRGHQMVNQTPLTGDKKNRIKRSLALQTPTATHLRSPKIFTPLLPIPKKEFETRRMSPLSFWDYLVLEVTNTEFATPKDDKAESVFNMAKIPLELEKVMSFGFLECLDTFLYIFTILPIRLLFGFCLMFKNLITKRNCGLQRLHKADIMKGIILAFTILLLSKLDTSRIYHNIRGQAAMKLYVTFSILEVSDKLCSALGQDIIECLFSPQSLDGSSSKRRNVLRRYSRLLIFLVLGVVYSCVHSMVLLYQIITLNVAVLSYSNALITLLLSNQFSEIKSAVFKKFDRENLFQLTCADIAERFQLWVMLLAIGLRNIVEVGSTGLVPNSWSGWNRWLGAFVGPGFVVLGSEVAVDWLKHSYIAKFNNIRPRVYQKFLAVLVRDHSDHLLSDQIITKRLGLPTIPLACVLARICYQTYHILLENTEGKMFYPAYTKTTYSPTSPYIKEKSSSVLLNSTLATAVPYYLFGNTTANNIINRGAVFFQVAFNYAKEFFETSVPKKFISMSTQFFEYYNLDRDLFYLNAYYYVSVCIFFILLFTLLLMIKLILGLCLFKYSCSKIYRDLNLKSQRENQTKKETNQNFLSSQKISDSLKKREPKGGDFVPGITRGGPTGVIEMDERMRIALYDEGEDIPQRKDLKNKPSLDFLNVERFKMVGKKIW</sequence>
<keyword evidence="9" id="KW-1185">Reference proteome</keyword>
<proteinExistence type="inferred from homology"/>
<dbReference type="EMBL" id="KV454406">
    <property type="protein sequence ID" value="ODQ67771.1"/>
    <property type="molecule type" value="Genomic_DNA"/>
</dbReference>
<evidence type="ECO:0000313" key="8">
    <source>
        <dbReference type="EMBL" id="ODQ67771.1"/>
    </source>
</evidence>
<protein>
    <submittedName>
        <fullName evidence="8">DUF747-domain-containing protein</fullName>
    </submittedName>
</protein>
<evidence type="ECO:0000256" key="1">
    <source>
        <dbReference type="ARBA" id="ARBA00004141"/>
    </source>
</evidence>
<keyword evidence="4 7" id="KW-1133">Transmembrane helix</keyword>
<evidence type="ECO:0000256" key="2">
    <source>
        <dbReference type="ARBA" id="ARBA00008803"/>
    </source>
</evidence>
<feature type="transmembrane region" description="Helical" evidence="7">
    <location>
        <begin position="712"/>
        <end position="741"/>
    </location>
</feature>
<feature type="transmembrane region" description="Helical" evidence="7">
    <location>
        <begin position="418"/>
        <end position="441"/>
    </location>
</feature>